<accession>A0A1F6LLD6</accession>
<dbReference type="Proteomes" id="UP000177067">
    <property type="component" value="Unassembled WGS sequence"/>
</dbReference>
<evidence type="ECO:0000256" key="5">
    <source>
        <dbReference type="HAMAP-Rule" id="MF_00374"/>
    </source>
</evidence>
<dbReference type="NCBIfam" id="TIGR00012">
    <property type="entry name" value="L29"/>
    <property type="match status" value="1"/>
</dbReference>
<evidence type="ECO:0000256" key="3">
    <source>
        <dbReference type="ARBA" id="ARBA00023274"/>
    </source>
</evidence>
<evidence type="ECO:0000256" key="1">
    <source>
        <dbReference type="ARBA" id="ARBA00009254"/>
    </source>
</evidence>
<dbReference type="Gene3D" id="1.10.287.310">
    <property type="match status" value="1"/>
</dbReference>
<organism evidence="6 7">
    <name type="scientific">Candidatus Magasanikbacteria bacterium RIFCSPHIGHO2_01_FULL_33_34</name>
    <dbReference type="NCBI Taxonomy" id="1798671"/>
    <lineage>
        <taxon>Bacteria</taxon>
        <taxon>Candidatus Magasanikiibacteriota</taxon>
    </lineage>
</organism>
<dbReference type="EMBL" id="MFPS01000002">
    <property type="protein sequence ID" value="OGH60192.1"/>
    <property type="molecule type" value="Genomic_DNA"/>
</dbReference>
<dbReference type="HAMAP" id="MF_00374">
    <property type="entry name" value="Ribosomal_uL29"/>
    <property type="match status" value="1"/>
</dbReference>
<dbReference type="GO" id="GO:0006412">
    <property type="term" value="P:translation"/>
    <property type="evidence" value="ECO:0007669"/>
    <property type="project" value="UniProtKB-UniRule"/>
</dbReference>
<name>A0A1F6LLD6_9BACT</name>
<dbReference type="GO" id="GO:0005840">
    <property type="term" value="C:ribosome"/>
    <property type="evidence" value="ECO:0007669"/>
    <property type="project" value="UniProtKB-KW"/>
</dbReference>
<keyword evidence="3 5" id="KW-0687">Ribonucleoprotein</keyword>
<gene>
    <name evidence="5" type="primary">rpmC</name>
    <name evidence="6" type="ORF">A2725_04790</name>
</gene>
<dbReference type="InterPro" id="IPR001854">
    <property type="entry name" value="Ribosomal_uL29"/>
</dbReference>
<evidence type="ECO:0000256" key="4">
    <source>
        <dbReference type="ARBA" id="ARBA00035204"/>
    </source>
</evidence>
<evidence type="ECO:0000313" key="7">
    <source>
        <dbReference type="Proteomes" id="UP000177067"/>
    </source>
</evidence>
<comment type="caution">
    <text evidence="6">The sequence shown here is derived from an EMBL/GenBank/DDBJ whole genome shotgun (WGS) entry which is preliminary data.</text>
</comment>
<keyword evidence="2 5" id="KW-0689">Ribosomal protein</keyword>
<dbReference type="GO" id="GO:0003735">
    <property type="term" value="F:structural constituent of ribosome"/>
    <property type="evidence" value="ECO:0007669"/>
    <property type="project" value="InterPro"/>
</dbReference>
<proteinExistence type="inferred from homology"/>
<dbReference type="SUPFAM" id="SSF46561">
    <property type="entry name" value="Ribosomal protein L29 (L29p)"/>
    <property type="match status" value="1"/>
</dbReference>
<evidence type="ECO:0000313" key="6">
    <source>
        <dbReference type="EMBL" id="OGH60192.1"/>
    </source>
</evidence>
<reference evidence="6 7" key="1">
    <citation type="journal article" date="2016" name="Nat. Commun.">
        <title>Thousands of microbial genomes shed light on interconnected biogeochemical processes in an aquifer system.</title>
        <authorList>
            <person name="Anantharaman K."/>
            <person name="Brown C.T."/>
            <person name="Hug L.A."/>
            <person name="Sharon I."/>
            <person name="Castelle C.J."/>
            <person name="Probst A.J."/>
            <person name="Thomas B.C."/>
            <person name="Singh A."/>
            <person name="Wilkins M.J."/>
            <person name="Karaoz U."/>
            <person name="Brodie E.L."/>
            <person name="Williams K.H."/>
            <person name="Hubbard S.S."/>
            <person name="Banfield J.F."/>
        </authorList>
    </citation>
    <scope>NUCLEOTIDE SEQUENCE [LARGE SCALE GENOMIC DNA]</scope>
</reference>
<dbReference type="Pfam" id="PF00831">
    <property type="entry name" value="Ribosomal_L29"/>
    <property type="match status" value="1"/>
</dbReference>
<comment type="similarity">
    <text evidence="1 5">Belongs to the universal ribosomal protein uL29 family.</text>
</comment>
<dbReference type="AlphaFoldDB" id="A0A1F6LLD6"/>
<dbReference type="InterPro" id="IPR036049">
    <property type="entry name" value="Ribosomal_uL29_sf"/>
</dbReference>
<dbReference type="GO" id="GO:1990904">
    <property type="term" value="C:ribonucleoprotein complex"/>
    <property type="evidence" value="ECO:0007669"/>
    <property type="project" value="UniProtKB-KW"/>
</dbReference>
<evidence type="ECO:0000256" key="2">
    <source>
        <dbReference type="ARBA" id="ARBA00022980"/>
    </source>
</evidence>
<protein>
    <recommendedName>
        <fullName evidence="4 5">Large ribosomal subunit protein uL29</fullName>
    </recommendedName>
</protein>
<sequence>MDNNELKNKSVKDLEEMLVEKKSKLRDLRFGISGAQLKNVRDIRKLKKEVAQILTLINSKK</sequence>